<evidence type="ECO:0000256" key="5">
    <source>
        <dbReference type="ARBA" id="ARBA00022840"/>
    </source>
</evidence>
<accession>A0A1Y0ISG6</accession>
<evidence type="ECO:0008006" key="13">
    <source>
        <dbReference type="Google" id="ProtNLM"/>
    </source>
</evidence>
<feature type="transmembrane region" description="Helical" evidence="8">
    <location>
        <begin position="148"/>
        <end position="169"/>
    </location>
</feature>
<organism evidence="11 12">
    <name type="scientific">Tumebacillus avium</name>
    <dbReference type="NCBI Taxonomy" id="1903704"/>
    <lineage>
        <taxon>Bacteria</taxon>
        <taxon>Bacillati</taxon>
        <taxon>Bacillota</taxon>
        <taxon>Bacilli</taxon>
        <taxon>Bacillales</taxon>
        <taxon>Alicyclobacillaceae</taxon>
        <taxon>Tumebacillus</taxon>
    </lineage>
</organism>
<dbReference type="InterPro" id="IPR003439">
    <property type="entry name" value="ABC_transporter-like_ATP-bd"/>
</dbReference>
<dbReference type="CDD" id="cd03254">
    <property type="entry name" value="ABCC_Glucan_exporter_like"/>
    <property type="match status" value="1"/>
</dbReference>
<dbReference type="Pfam" id="PF00664">
    <property type="entry name" value="ABC_membrane"/>
    <property type="match status" value="1"/>
</dbReference>
<dbReference type="GO" id="GO:0016887">
    <property type="term" value="F:ATP hydrolysis activity"/>
    <property type="evidence" value="ECO:0007669"/>
    <property type="project" value="InterPro"/>
</dbReference>
<feature type="transmembrane region" description="Helical" evidence="8">
    <location>
        <begin position="252"/>
        <end position="270"/>
    </location>
</feature>
<dbReference type="InterPro" id="IPR036640">
    <property type="entry name" value="ABC1_TM_sf"/>
</dbReference>
<proteinExistence type="predicted"/>
<dbReference type="SUPFAM" id="SSF90123">
    <property type="entry name" value="ABC transporter transmembrane region"/>
    <property type="match status" value="1"/>
</dbReference>
<dbReference type="OrthoDB" id="1240423at2"/>
<feature type="transmembrane region" description="Helical" evidence="8">
    <location>
        <begin position="224"/>
        <end position="246"/>
    </location>
</feature>
<dbReference type="PROSITE" id="PS50929">
    <property type="entry name" value="ABC_TM1F"/>
    <property type="match status" value="1"/>
</dbReference>
<dbReference type="KEGG" id="tum:CBW65_22190"/>
<dbReference type="Gene3D" id="1.20.1560.10">
    <property type="entry name" value="ABC transporter type 1, transmembrane domain"/>
    <property type="match status" value="1"/>
</dbReference>
<evidence type="ECO:0000256" key="6">
    <source>
        <dbReference type="ARBA" id="ARBA00022989"/>
    </source>
</evidence>
<evidence type="ECO:0000256" key="4">
    <source>
        <dbReference type="ARBA" id="ARBA00022741"/>
    </source>
</evidence>
<dbReference type="InterPro" id="IPR017871">
    <property type="entry name" value="ABC_transporter-like_CS"/>
</dbReference>
<reference evidence="12" key="1">
    <citation type="submission" date="2017-05" db="EMBL/GenBank/DDBJ databases">
        <authorList>
            <person name="Sung H."/>
        </authorList>
    </citation>
    <scope>NUCLEOTIDE SEQUENCE [LARGE SCALE GENOMIC DNA]</scope>
    <source>
        <strain evidence="12">AR23208</strain>
    </source>
</reference>
<dbReference type="InterPro" id="IPR039421">
    <property type="entry name" value="Type_1_exporter"/>
</dbReference>
<keyword evidence="6 8" id="KW-1133">Transmembrane helix</keyword>
<dbReference type="PANTHER" id="PTHR43394">
    <property type="entry name" value="ATP-DEPENDENT PERMEASE MDL1, MITOCHONDRIAL"/>
    <property type="match status" value="1"/>
</dbReference>
<dbReference type="SMART" id="SM00382">
    <property type="entry name" value="AAA"/>
    <property type="match status" value="1"/>
</dbReference>
<dbReference type="PROSITE" id="PS00211">
    <property type="entry name" value="ABC_TRANSPORTER_1"/>
    <property type="match status" value="1"/>
</dbReference>
<keyword evidence="7 8" id="KW-0472">Membrane</keyword>
<dbReference type="AlphaFoldDB" id="A0A1Y0ISG6"/>
<evidence type="ECO:0000256" key="3">
    <source>
        <dbReference type="ARBA" id="ARBA00022692"/>
    </source>
</evidence>
<dbReference type="FunFam" id="3.40.50.300:FF:000287">
    <property type="entry name" value="Multidrug ABC transporter ATP-binding protein"/>
    <property type="match status" value="1"/>
</dbReference>
<dbReference type="EMBL" id="CP021434">
    <property type="protein sequence ID" value="ARU63397.1"/>
    <property type="molecule type" value="Genomic_DNA"/>
</dbReference>
<keyword evidence="3 8" id="KW-0812">Transmembrane</keyword>
<evidence type="ECO:0000259" key="10">
    <source>
        <dbReference type="PROSITE" id="PS50929"/>
    </source>
</evidence>
<dbReference type="Gene3D" id="3.40.50.300">
    <property type="entry name" value="P-loop containing nucleotide triphosphate hydrolases"/>
    <property type="match status" value="1"/>
</dbReference>
<comment type="subcellular location">
    <subcellularLocation>
        <location evidence="1">Cell membrane</location>
        <topology evidence="1">Multi-pass membrane protein</topology>
    </subcellularLocation>
</comment>
<dbReference type="Proteomes" id="UP000195437">
    <property type="component" value="Chromosome"/>
</dbReference>
<evidence type="ECO:0000313" key="11">
    <source>
        <dbReference type="EMBL" id="ARU63397.1"/>
    </source>
</evidence>
<dbReference type="SUPFAM" id="SSF52540">
    <property type="entry name" value="P-loop containing nucleoside triphosphate hydrolases"/>
    <property type="match status" value="1"/>
</dbReference>
<dbReference type="InterPro" id="IPR011527">
    <property type="entry name" value="ABC1_TM_dom"/>
</dbReference>
<evidence type="ECO:0000256" key="1">
    <source>
        <dbReference type="ARBA" id="ARBA00004651"/>
    </source>
</evidence>
<feature type="domain" description="ABC transmembrane type-1" evidence="10">
    <location>
        <begin position="34"/>
        <end position="395"/>
    </location>
</feature>
<gene>
    <name evidence="11" type="ORF">CBW65_22190</name>
</gene>
<dbReference type="PANTHER" id="PTHR43394:SF1">
    <property type="entry name" value="ATP-BINDING CASSETTE SUB-FAMILY B MEMBER 10, MITOCHONDRIAL"/>
    <property type="match status" value="1"/>
</dbReference>
<evidence type="ECO:0000259" key="9">
    <source>
        <dbReference type="PROSITE" id="PS50893"/>
    </source>
</evidence>
<protein>
    <recommendedName>
        <fullName evidence="13">Lipid A ABC transporter permease/ATP-binding protein</fullName>
    </recommendedName>
</protein>
<dbReference type="Pfam" id="PF00005">
    <property type="entry name" value="ABC_tran"/>
    <property type="match status" value="1"/>
</dbReference>
<dbReference type="GO" id="GO:0005524">
    <property type="term" value="F:ATP binding"/>
    <property type="evidence" value="ECO:0007669"/>
    <property type="project" value="UniProtKB-KW"/>
</dbReference>
<evidence type="ECO:0000256" key="8">
    <source>
        <dbReference type="SAM" id="Phobius"/>
    </source>
</evidence>
<keyword evidence="12" id="KW-1185">Reference proteome</keyword>
<dbReference type="InterPro" id="IPR027417">
    <property type="entry name" value="P-loop_NTPase"/>
</dbReference>
<feature type="domain" description="ABC transporter" evidence="9">
    <location>
        <begin position="429"/>
        <end position="663"/>
    </location>
</feature>
<evidence type="ECO:0000313" key="12">
    <source>
        <dbReference type="Proteomes" id="UP000195437"/>
    </source>
</evidence>
<keyword evidence="2" id="KW-0813">Transport</keyword>
<feature type="transmembrane region" description="Helical" evidence="8">
    <location>
        <begin position="29"/>
        <end position="46"/>
    </location>
</feature>
<dbReference type="RefSeq" id="WP_087458742.1">
    <property type="nucleotide sequence ID" value="NZ_CP021434.1"/>
</dbReference>
<dbReference type="GO" id="GO:0015421">
    <property type="term" value="F:ABC-type oligopeptide transporter activity"/>
    <property type="evidence" value="ECO:0007669"/>
    <property type="project" value="TreeGrafter"/>
</dbReference>
<keyword evidence="5" id="KW-0067">ATP-binding</keyword>
<evidence type="ECO:0000256" key="7">
    <source>
        <dbReference type="ARBA" id="ARBA00023136"/>
    </source>
</evidence>
<sequence>MSNIHEEEKLEKSYDGRLMRRLLGYVKPYKYWMLLSIILLLLITVSDLARPYLIKVAIDDHMNVLNTTFVSASTEELPDEEHYTFKGEVLVRESDFETPPADRLRFQIENTTQDQYVMVVENTTGTETERIPMTDAEVDVFKDTEIDALIGIGMLFLALILGSFVLNYIQTIVLQWTGQRIIFNIRQQLFSHLQKLSLAFFDRNPVGRLVTRVMNDTEALNEMYSNMLVTLFKDVFVLLGIILIMFQTNVKLAMISMACVPFVIIVSQIYRHYARRAFRDTRVKLAQINATLAENISGMRIIQIFRQEKRMHQEFEQTNDAYFKASWQELKTFAVFRPSMELFAQLALAILIWYGGGKVLDNALQIGVLYMFISYTQQFFQPINDLSEKYNILQSAMASSERLFQLLDTDDMIKNPALPKPFENIKGRVEFKNVWFAYTGENWVLRDVSFTIEPGETIAFVGATGAGKSSILNLLSRFYDIQKGEILIDGVNIKDVRKEELRRAISVVLQDVFLFTGTIRDNIRLQEPSITDQRIEDAVRFVNADKLINKLPGKLDEPVLERGATFSAGERQLIAFARALAFDPTILVLDEATANIDTETESLIQDALQKLTQDRTTIVVAHRLSTIQNADKIIVMHKGTIREMGNHQALLAQGGMYYNLYQLQYKEDFEHEAAAALSPAEA</sequence>
<dbReference type="PROSITE" id="PS50893">
    <property type="entry name" value="ABC_TRANSPORTER_2"/>
    <property type="match status" value="1"/>
</dbReference>
<name>A0A1Y0ISG6_9BACL</name>
<evidence type="ECO:0000256" key="2">
    <source>
        <dbReference type="ARBA" id="ARBA00022448"/>
    </source>
</evidence>
<dbReference type="InterPro" id="IPR003593">
    <property type="entry name" value="AAA+_ATPase"/>
</dbReference>
<keyword evidence="4" id="KW-0547">Nucleotide-binding</keyword>
<dbReference type="GO" id="GO:0005886">
    <property type="term" value="C:plasma membrane"/>
    <property type="evidence" value="ECO:0007669"/>
    <property type="project" value="UniProtKB-SubCell"/>
</dbReference>
<dbReference type="CDD" id="cd18544">
    <property type="entry name" value="ABC_6TM_TmrA_like"/>
    <property type="match status" value="1"/>
</dbReference>